<protein>
    <recommendedName>
        <fullName evidence="4">Tryptophan-rich sensory protein</fullName>
    </recommendedName>
</protein>
<feature type="transmembrane region" description="Helical" evidence="1">
    <location>
        <begin position="71"/>
        <end position="88"/>
    </location>
</feature>
<dbReference type="AlphaFoldDB" id="A0A7U3ZJB7"/>
<feature type="transmembrane region" description="Helical" evidence="1">
    <location>
        <begin position="6"/>
        <end position="26"/>
    </location>
</feature>
<dbReference type="Gene3D" id="1.20.1260.100">
    <property type="entry name" value="TspO/MBR protein"/>
    <property type="match status" value="1"/>
</dbReference>
<name>A0A7U3ZJB7_RUNSL</name>
<reference evidence="3" key="1">
    <citation type="submission" date="2011-06" db="EMBL/GenBank/DDBJ databases">
        <title>The complete genome of chromosome of Runella slithyformis DSM 19594.</title>
        <authorList>
            <consortium name="US DOE Joint Genome Institute (JGI-PGF)"/>
            <person name="Lucas S."/>
            <person name="Han J."/>
            <person name="Lapidus A."/>
            <person name="Bruce D."/>
            <person name="Goodwin L."/>
            <person name="Pitluck S."/>
            <person name="Peters L."/>
            <person name="Kyrpides N."/>
            <person name="Mavromatis K."/>
            <person name="Ivanova N."/>
            <person name="Ovchinnikova G."/>
            <person name="Zhang X."/>
            <person name="Misra M."/>
            <person name="Detter J.C."/>
            <person name="Tapia R."/>
            <person name="Han C."/>
            <person name="Land M."/>
            <person name="Hauser L."/>
            <person name="Markowitz V."/>
            <person name="Cheng J.-F."/>
            <person name="Hugenholtz P."/>
            <person name="Woyke T."/>
            <person name="Wu D."/>
            <person name="Tindall B."/>
            <person name="Faehrich R."/>
            <person name="Brambilla E."/>
            <person name="Klenk H.-P."/>
            <person name="Eisen J.A."/>
        </authorList>
    </citation>
    <scope>NUCLEOTIDE SEQUENCE [LARGE SCALE GENOMIC DNA]</scope>
    <source>
        <strain evidence="3">ATCC 29530 / DSM 19594 / LMG 11500 / NCIMB 11436 / LSU 4</strain>
    </source>
</reference>
<evidence type="ECO:0000313" key="2">
    <source>
        <dbReference type="EMBL" id="AEI48248.1"/>
    </source>
</evidence>
<reference evidence="2 3" key="2">
    <citation type="journal article" date="2012" name="Stand. Genomic Sci.">
        <title>Complete genome sequence of the aquatic bacterium Runella slithyformis type strain (LSU 4(T)).</title>
        <authorList>
            <person name="Copeland A."/>
            <person name="Zhang X."/>
            <person name="Misra M."/>
            <person name="Lapidus A."/>
            <person name="Nolan M."/>
            <person name="Lucas S."/>
            <person name="Deshpande S."/>
            <person name="Cheng J.F."/>
            <person name="Tapia R."/>
            <person name="Goodwin L.A."/>
            <person name="Pitluck S."/>
            <person name="Liolios K."/>
            <person name="Pagani I."/>
            <person name="Ivanova N."/>
            <person name="Mikhailova N."/>
            <person name="Pati A."/>
            <person name="Chen A."/>
            <person name="Palaniappan K."/>
            <person name="Land M."/>
            <person name="Hauser L."/>
            <person name="Pan C."/>
            <person name="Jeffries C.D."/>
            <person name="Detter J.C."/>
            <person name="Brambilla E.M."/>
            <person name="Rohde M."/>
            <person name="Djao O.D."/>
            <person name="Goker M."/>
            <person name="Sikorski J."/>
            <person name="Tindall B.J."/>
            <person name="Woyke T."/>
            <person name="Bristow J."/>
            <person name="Eisen J.A."/>
            <person name="Markowitz V."/>
            <person name="Hugenholtz P."/>
            <person name="Kyrpides N.C."/>
            <person name="Klenk H.P."/>
            <person name="Mavromatis K."/>
        </authorList>
    </citation>
    <scope>NUCLEOTIDE SEQUENCE [LARGE SCALE GENOMIC DNA]</scope>
    <source>
        <strain evidence="3">ATCC 29530 / DSM 19594 / LMG 11500 / NCIMB 11436 / LSU 4</strain>
    </source>
</reference>
<feature type="transmembrane region" description="Helical" evidence="1">
    <location>
        <begin position="47"/>
        <end position="65"/>
    </location>
</feature>
<accession>A0A7U3ZJB7</accession>
<feature type="transmembrane region" description="Helical" evidence="1">
    <location>
        <begin position="165"/>
        <end position="186"/>
    </location>
</feature>
<proteinExistence type="predicted"/>
<organism evidence="2 3">
    <name type="scientific">Runella slithyformis (strain ATCC 29530 / DSM 19594 / LMG 11500 / NCIMB 11436 / LSU 4)</name>
    <dbReference type="NCBI Taxonomy" id="761193"/>
    <lineage>
        <taxon>Bacteria</taxon>
        <taxon>Pseudomonadati</taxon>
        <taxon>Bacteroidota</taxon>
        <taxon>Cytophagia</taxon>
        <taxon>Cytophagales</taxon>
        <taxon>Spirosomataceae</taxon>
        <taxon>Runella</taxon>
    </lineage>
</organism>
<sequence length="214" mass="24585">MLSNYTFNFWLSLFVFAAHIIANLMVTKPNVELFTRLEKLTLFPPGWVFGIWFVIWILQSILFYKTYGSEFWSNSVTLLFILVCVGNLGSQYAGANNLGWLIYILLISCMLVCSVLFMEKTSSFYAMFSIAKSATQLYVGWASLAFLVGTGVILVTDQQVVSDKLYTMIGSIILVIVPIVIWSLWFKDKGDYRMVTIPYFLLYFAFTLRVMLRH</sequence>
<dbReference type="InterPro" id="IPR038330">
    <property type="entry name" value="TspO/MBR-related_sf"/>
</dbReference>
<evidence type="ECO:0000256" key="1">
    <source>
        <dbReference type="SAM" id="Phobius"/>
    </source>
</evidence>
<dbReference type="KEGG" id="rsi:Runsl_1824"/>
<keyword evidence="1" id="KW-0812">Transmembrane</keyword>
<dbReference type="RefSeq" id="WP_013927561.1">
    <property type="nucleotide sequence ID" value="NC_015703.1"/>
</dbReference>
<feature type="transmembrane region" description="Helical" evidence="1">
    <location>
        <begin position="192"/>
        <end position="212"/>
    </location>
</feature>
<keyword evidence="1" id="KW-0472">Membrane</keyword>
<dbReference type="EMBL" id="CP002859">
    <property type="protein sequence ID" value="AEI48248.1"/>
    <property type="molecule type" value="Genomic_DNA"/>
</dbReference>
<feature type="transmembrane region" description="Helical" evidence="1">
    <location>
        <begin position="100"/>
        <end position="118"/>
    </location>
</feature>
<keyword evidence="3" id="KW-1185">Reference proteome</keyword>
<keyword evidence="1" id="KW-1133">Transmembrane helix</keyword>
<dbReference type="Proteomes" id="UP000000493">
    <property type="component" value="Chromosome"/>
</dbReference>
<gene>
    <name evidence="2" type="ordered locus">Runsl_1824</name>
</gene>
<evidence type="ECO:0008006" key="4">
    <source>
        <dbReference type="Google" id="ProtNLM"/>
    </source>
</evidence>
<evidence type="ECO:0000313" key="3">
    <source>
        <dbReference type="Proteomes" id="UP000000493"/>
    </source>
</evidence>
<feature type="transmembrane region" description="Helical" evidence="1">
    <location>
        <begin position="138"/>
        <end position="156"/>
    </location>
</feature>